<feature type="transmembrane region" description="Helical" evidence="1">
    <location>
        <begin position="139"/>
        <end position="160"/>
    </location>
</feature>
<keyword evidence="1" id="KW-0812">Transmembrane</keyword>
<dbReference type="Proteomes" id="UP000266861">
    <property type="component" value="Unassembled WGS sequence"/>
</dbReference>
<proteinExistence type="predicted"/>
<comment type="caution">
    <text evidence="2">The sequence shown here is derived from an EMBL/GenBank/DDBJ whole genome shotgun (WGS) entry which is preliminary data.</text>
</comment>
<evidence type="ECO:0000313" key="3">
    <source>
        <dbReference type="Proteomes" id="UP000266861"/>
    </source>
</evidence>
<protein>
    <submittedName>
        <fullName evidence="2">Uncharacterized protein</fullName>
    </submittedName>
</protein>
<organism evidence="2 3">
    <name type="scientific">Diversispora epigaea</name>
    <dbReference type="NCBI Taxonomy" id="1348612"/>
    <lineage>
        <taxon>Eukaryota</taxon>
        <taxon>Fungi</taxon>
        <taxon>Fungi incertae sedis</taxon>
        <taxon>Mucoromycota</taxon>
        <taxon>Glomeromycotina</taxon>
        <taxon>Glomeromycetes</taxon>
        <taxon>Diversisporales</taxon>
        <taxon>Diversisporaceae</taxon>
        <taxon>Diversispora</taxon>
    </lineage>
</organism>
<evidence type="ECO:0000313" key="2">
    <source>
        <dbReference type="EMBL" id="RHZ84447.1"/>
    </source>
</evidence>
<name>A0A397JAB8_9GLOM</name>
<keyword evidence="1" id="KW-1133">Transmembrane helix</keyword>
<sequence>MWIGPFITGTSSALSSNLTTSSFAAKLLLPILDNSTASFKAKNSYSMQYGFFYSAWRRIHQIYESLHPKNRNGFLDSIVSVFLKRKVVGLTTVCLIVQLAFEGPLLSILFKADCAGSRMNECRDKIMHELESHEFSNNAPSYVAMALAVIALSGIVDYLLEGGIR</sequence>
<accession>A0A397JAB8</accession>
<keyword evidence="3" id="KW-1185">Reference proteome</keyword>
<feature type="transmembrane region" description="Helical" evidence="1">
    <location>
        <begin position="87"/>
        <end position="110"/>
    </location>
</feature>
<gene>
    <name evidence="2" type="ORF">Glove_81g21</name>
</gene>
<dbReference type="AlphaFoldDB" id="A0A397JAB8"/>
<evidence type="ECO:0000256" key="1">
    <source>
        <dbReference type="SAM" id="Phobius"/>
    </source>
</evidence>
<keyword evidence="1" id="KW-0472">Membrane</keyword>
<dbReference type="EMBL" id="PQFF01000077">
    <property type="protein sequence ID" value="RHZ84447.1"/>
    <property type="molecule type" value="Genomic_DNA"/>
</dbReference>
<reference evidence="2 3" key="1">
    <citation type="submission" date="2018-08" db="EMBL/GenBank/DDBJ databases">
        <title>Genome and evolution of the arbuscular mycorrhizal fungus Diversispora epigaea (formerly Glomus versiforme) and its bacterial endosymbionts.</title>
        <authorList>
            <person name="Sun X."/>
            <person name="Fei Z."/>
            <person name="Harrison M."/>
        </authorList>
    </citation>
    <scope>NUCLEOTIDE SEQUENCE [LARGE SCALE GENOMIC DNA]</scope>
    <source>
        <strain evidence="2 3">IT104</strain>
    </source>
</reference>